<sequence length="420" mass="46595">MLLGLSALTISARDFAVTAPTDGEVISTQIYCMGIAEKQSGKGRAYKAIFKPILEFDLYIEELRGRGIANLPQDLSEVLVNEASWPAIFEALSGTSKQVALINLDAETFLKGSIMRNPGLVNEFFDSPSRMTKRLTSNKVLRALHPTLGICLLVQPVIYMDHLRRRGASEKAIGLMDRVIYGIAGPNTSRRPVEIQTPALSILHQVLLALLKRGLSRLLAGTYSREVLEFDETATSLWRQIASSLDSPFRQNPAPRVAEKSWRIASAIHVVAVTIERLRAGYRIDDPFPPITAYALESAWQIVVWSIGETNKVFQLMAEASQPTSKILTRRVDEAVAAHQLLRTYLGQCRTTILSMNQAQNVSGLSAHKFRFVVEHFTAAGLVHMTEDRDILFLPGFFHNPATPMPIPATYPAMALSQWI</sequence>
<protein>
    <recommendedName>
        <fullName evidence="3">DUF3987 domain-containing protein</fullName>
    </recommendedName>
</protein>
<dbReference type="OrthoDB" id="6059357at2"/>
<evidence type="ECO:0000313" key="2">
    <source>
        <dbReference type="Proteomes" id="UP000251842"/>
    </source>
</evidence>
<dbReference type="AlphaFoldDB" id="A0A344J8E5"/>
<dbReference type="EMBL" id="CP029556">
    <property type="protein sequence ID" value="AXA85305.1"/>
    <property type="molecule type" value="Genomic_DNA"/>
</dbReference>
<dbReference type="KEGG" id="lue:DCD74_12065"/>
<evidence type="ECO:0008006" key="3">
    <source>
        <dbReference type="Google" id="ProtNLM"/>
    </source>
</evidence>
<dbReference type="Proteomes" id="UP000251842">
    <property type="component" value="Chromosome"/>
</dbReference>
<name>A0A344J8E5_9GAMM</name>
<proteinExistence type="predicted"/>
<dbReference type="InterPro" id="IPR025048">
    <property type="entry name" value="DUF3987"/>
</dbReference>
<gene>
    <name evidence="1" type="ORF">DCD74_12065</name>
</gene>
<organism evidence="1 2">
    <name type="scientific">Solilutibacter oculi</name>
    <dbReference type="NCBI Taxonomy" id="2698682"/>
    <lineage>
        <taxon>Bacteria</taxon>
        <taxon>Pseudomonadati</taxon>
        <taxon>Pseudomonadota</taxon>
        <taxon>Gammaproteobacteria</taxon>
        <taxon>Lysobacterales</taxon>
        <taxon>Lysobacteraceae</taxon>
        <taxon>Solilutibacter</taxon>
    </lineage>
</organism>
<accession>A0A344J8E5</accession>
<reference evidence="2" key="1">
    <citation type="submission" date="2018-05" db="EMBL/GenBank/DDBJ databases">
        <title>Luteimonas pekinense sp. nov., isolated from human Meibomian gland secretions, Beijing, China.</title>
        <authorList>
            <person name="Wen T."/>
            <person name="Bai H."/>
            <person name="Lv H."/>
        </authorList>
    </citation>
    <scope>NUCLEOTIDE SEQUENCE [LARGE SCALE GENOMIC DNA]</scope>
    <source>
        <strain evidence="2">83-4</strain>
    </source>
</reference>
<keyword evidence="2" id="KW-1185">Reference proteome</keyword>
<dbReference type="Pfam" id="PF13148">
    <property type="entry name" value="DUF3987"/>
    <property type="match status" value="1"/>
</dbReference>
<evidence type="ECO:0000313" key="1">
    <source>
        <dbReference type="EMBL" id="AXA85305.1"/>
    </source>
</evidence>